<evidence type="ECO:0000259" key="7">
    <source>
        <dbReference type="Pfam" id="PF00892"/>
    </source>
</evidence>
<feature type="transmembrane region" description="Helical" evidence="6">
    <location>
        <begin position="213"/>
        <end position="230"/>
    </location>
</feature>
<feature type="transmembrane region" description="Helical" evidence="6">
    <location>
        <begin position="95"/>
        <end position="115"/>
    </location>
</feature>
<comment type="caution">
    <text evidence="8">The sequence shown here is derived from an EMBL/GenBank/DDBJ whole genome shotgun (WGS) entry which is preliminary data.</text>
</comment>
<dbReference type="PANTHER" id="PTHR22911">
    <property type="entry name" value="ACYL-MALONYL CONDENSING ENZYME-RELATED"/>
    <property type="match status" value="1"/>
</dbReference>
<protein>
    <submittedName>
        <fullName evidence="8">DMT family transporter</fullName>
    </submittedName>
</protein>
<proteinExistence type="predicted"/>
<dbReference type="PANTHER" id="PTHR22911:SF6">
    <property type="entry name" value="SOLUTE CARRIER FAMILY 35 MEMBER G1"/>
    <property type="match status" value="1"/>
</dbReference>
<keyword evidence="9" id="KW-1185">Reference proteome</keyword>
<dbReference type="SUPFAM" id="SSF103481">
    <property type="entry name" value="Multidrug resistance efflux transporter EmrE"/>
    <property type="match status" value="2"/>
</dbReference>
<evidence type="ECO:0000256" key="2">
    <source>
        <dbReference type="ARBA" id="ARBA00022692"/>
    </source>
</evidence>
<feature type="transmembrane region" description="Helical" evidence="6">
    <location>
        <begin position="71"/>
        <end position="89"/>
    </location>
</feature>
<feature type="transmembrane region" description="Helical" evidence="6">
    <location>
        <begin position="122"/>
        <end position="142"/>
    </location>
</feature>
<accession>A0ABT6F8J7</accession>
<dbReference type="RefSeq" id="WP_277860050.1">
    <property type="nucleotide sequence ID" value="NZ_JARRAG010000001.1"/>
</dbReference>
<evidence type="ECO:0000313" key="9">
    <source>
        <dbReference type="Proteomes" id="UP001216907"/>
    </source>
</evidence>
<feature type="transmembrane region" description="Helical" evidence="6">
    <location>
        <begin position="242"/>
        <end position="260"/>
    </location>
</feature>
<feature type="domain" description="EamA" evidence="7">
    <location>
        <begin position="11"/>
        <end position="138"/>
    </location>
</feature>
<feature type="region of interest" description="Disordered" evidence="5">
    <location>
        <begin position="288"/>
        <end position="308"/>
    </location>
</feature>
<dbReference type="EMBL" id="JARRAG010000001">
    <property type="protein sequence ID" value="MDG3003700.1"/>
    <property type="molecule type" value="Genomic_DNA"/>
</dbReference>
<feature type="domain" description="EamA" evidence="7">
    <location>
        <begin position="148"/>
        <end position="278"/>
    </location>
</feature>
<dbReference type="InterPro" id="IPR000620">
    <property type="entry name" value="EamA_dom"/>
</dbReference>
<evidence type="ECO:0000256" key="6">
    <source>
        <dbReference type="SAM" id="Phobius"/>
    </source>
</evidence>
<reference evidence="8 9" key="1">
    <citation type="submission" date="2023-03" db="EMBL/GenBank/DDBJ databases">
        <title>Paludisphaera mucosa sp. nov. a novel planctomycete from northern fen.</title>
        <authorList>
            <person name="Ivanova A."/>
        </authorList>
    </citation>
    <scope>NUCLEOTIDE SEQUENCE [LARGE SCALE GENOMIC DNA]</scope>
    <source>
        <strain evidence="8 9">Pla2</strain>
    </source>
</reference>
<keyword evidence="3 6" id="KW-1133">Transmembrane helix</keyword>
<sequence>MIQRKNSLLPAAWMISAAFCFASMGAMTHAVGSRCDWLLIAFIRIFSTFVFSTALALAGGAKLVVWKPRTLWWRSIAGTLSVACTFYALTRLPVADVLTLTNTYPLWIVLTTFVHSRRGGRLTDLACVVCGVLGVVLIQQPHGTVGDSWAVFIALVASVTTAVAMLGLHRLKDVDARAVVAHFSGLASLVLALWLIFVHPLNTPITALDASSMWLLLGVGLSGTAGQVLLTKAYASGPPAKIAVLSLTQVVFGLGFDVCLQGRQLTPAGLLGFVMVVGPTAWVTSRAARTPKTRPAAEPNRPNVEVAGAAEVAAPKQRVAG</sequence>
<dbReference type="Pfam" id="PF00892">
    <property type="entry name" value="EamA"/>
    <property type="match status" value="2"/>
</dbReference>
<keyword evidence="2 6" id="KW-0812">Transmembrane</keyword>
<comment type="subcellular location">
    <subcellularLocation>
        <location evidence="1">Membrane</location>
        <topology evidence="1">Multi-pass membrane protein</topology>
    </subcellularLocation>
</comment>
<feature type="transmembrane region" description="Helical" evidence="6">
    <location>
        <begin position="37"/>
        <end position="59"/>
    </location>
</feature>
<feature type="transmembrane region" description="Helical" evidence="6">
    <location>
        <begin position="266"/>
        <end position="284"/>
    </location>
</feature>
<feature type="transmembrane region" description="Helical" evidence="6">
    <location>
        <begin position="180"/>
        <end position="201"/>
    </location>
</feature>
<name>A0ABT6F8J7_9BACT</name>
<evidence type="ECO:0000256" key="5">
    <source>
        <dbReference type="SAM" id="MobiDB-lite"/>
    </source>
</evidence>
<organism evidence="8 9">
    <name type="scientific">Paludisphaera mucosa</name>
    <dbReference type="NCBI Taxonomy" id="3030827"/>
    <lineage>
        <taxon>Bacteria</taxon>
        <taxon>Pseudomonadati</taxon>
        <taxon>Planctomycetota</taxon>
        <taxon>Planctomycetia</taxon>
        <taxon>Isosphaerales</taxon>
        <taxon>Isosphaeraceae</taxon>
        <taxon>Paludisphaera</taxon>
    </lineage>
</organism>
<evidence type="ECO:0000256" key="3">
    <source>
        <dbReference type="ARBA" id="ARBA00022989"/>
    </source>
</evidence>
<feature type="transmembrane region" description="Helical" evidence="6">
    <location>
        <begin position="148"/>
        <end position="168"/>
    </location>
</feature>
<dbReference type="InterPro" id="IPR037185">
    <property type="entry name" value="EmrE-like"/>
</dbReference>
<evidence type="ECO:0000256" key="4">
    <source>
        <dbReference type="ARBA" id="ARBA00023136"/>
    </source>
</evidence>
<gene>
    <name evidence="8" type="ORF">PZE19_07960</name>
</gene>
<feature type="transmembrane region" description="Helical" evidence="6">
    <location>
        <begin position="12"/>
        <end position="31"/>
    </location>
</feature>
<evidence type="ECO:0000313" key="8">
    <source>
        <dbReference type="EMBL" id="MDG3003700.1"/>
    </source>
</evidence>
<keyword evidence="4 6" id="KW-0472">Membrane</keyword>
<dbReference type="Proteomes" id="UP001216907">
    <property type="component" value="Unassembled WGS sequence"/>
</dbReference>
<evidence type="ECO:0000256" key="1">
    <source>
        <dbReference type="ARBA" id="ARBA00004141"/>
    </source>
</evidence>